<sequence length="457" mass="51207">MDPNYLARLEQITEQQANQLSLALAALGNLPNAPQEKAKQVRLKDPAFFTGDPAELRTFVSGLQLKFYAEAISFDTEAKKVSYACSLLRDGAAQVLEPYLNNFAQYMDSISSFEDFAKLLQTSFGDPDKKKTFERDLYRLFQNLDPVTVYTAQFLRLSAPLGWNDEALESRYLYGLSERVKDELTRRAPPRNRAELMQMASEINARFRARDLERRDSHRADPFGPRRNPTTSSTRREVVAGNPKPNTPVNNGTIPMDVNGTRRGPLSDAEKKRRYDNNLCLYCGQAGHRIDEYGSTISSGDICYETPLLEMTLGQHAESIRLDGTTLGGYPIILGLPWLIRNHPRINWRTGQVYFPDNTSVTRLSISDGRDLEPVMLDPPNTNIVAATQFLKDSENLEVVGIRLVPTGTHRLAATSDNNPLAGVPGPYHQFSDLFSKGKADVLPNHGKHDHTIPLEP</sequence>
<feature type="compositionally biased region" description="Basic and acidic residues" evidence="1">
    <location>
        <begin position="208"/>
        <end position="221"/>
    </location>
</feature>
<organism evidence="3 4">
    <name type="scientific">Taphrina deformans (strain PYCC 5710 / ATCC 11124 / CBS 356.35 / IMI 108563 / JCM 9778 / NBRC 8474)</name>
    <name type="common">Peach leaf curl fungus</name>
    <name type="synonym">Lalaria deformans</name>
    <dbReference type="NCBI Taxonomy" id="1097556"/>
    <lineage>
        <taxon>Eukaryota</taxon>
        <taxon>Fungi</taxon>
        <taxon>Dikarya</taxon>
        <taxon>Ascomycota</taxon>
        <taxon>Taphrinomycotina</taxon>
        <taxon>Taphrinomycetes</taxon>
        <taxon>Taphrinales</taxon>
        <taxon>Taphrinaceae</taxon>
        <taxon>Taphrina</taxon>
    </lineage>
</organism>
<dbReference type="OrthoDB" id="3884315at2759"/>
<reference evidence="3 4" key="1">
    <citation type="journal article" date="2013" name="MBio">
        <title>Genome sequencing of the plant pathogen Taphrina deformans, the causal agent of peach leaf curl.</title>
        <authorList>
            <person name="Cisse O.H."/>
            <person name="Almeida J.M.G.C.F."/>
            <person name="Fonseca A."/>
            <person name="Kumar A.A."/>
            <person name="Salojaervi J."/>
            <person name="Overmyer K."/>
            <person name="Hauser P.M."/>
            <person name="Pagni M."/>
        </authorList>
    </citation>
    <scope>NUCLEOTIDE SEQUENCE [LARGE SCALE GENOMIC DNA]</scope>
    <source>
        <strain evidence="4">PYCC 5710 / ATCC 11124 / CBS 356.35 / IMI 108563 / JCM 9778 / NBRC 8474</strain>
    </source>
</reference>
<evidence type="ECO:0000313" key="4">
    <source>
        <dbReference type="Proteomes" id="UP000013776"/>
    </source>
</evidence>
<dbReference type="PANTHER" id="PTHR15503">
    <property type="entry name" value="LDOC1 RELATED"/>
    <property type="match status" value="1"/>
</dbReference>
<feature type="domain" description="Retrotransposon gag" evidence="2">
    <location>
        <begin position="84"/>
        <end position="177"/>
    </location>
</feature>
<dbReference type="InterPro" id="IPR005162">
    <property type="entry name" value="Retrotrans_gag_dom"/>
</dbReference>
<dbReference type="Pfam" id="PF03732">
    <property type="entry name" value="Retrotrans_gag"/>
    <property type="match status" value="1"/>
</dbReference>
<dbReference type="PANTHER" id="PTHR15503:SF22">
    <property type="entry name" value="TRANSPOSON TY3-I GAG POLYPROTEIN"/>
    <property type="match status" value="1"/>
</dbReference>
<feature type="region of interest" description="Disordered" evidence="1">
    <location>
        <begin position="208"/>
        <end position="268"/>
    </location>
</feature>
<protein>
    <recommendedName>
        <fullName evidence="2">Retrotransposon gag domain-containing protein</fullName>
    </recommendedName>
</protein>
<dbReference type="AlphaFoldDB" id="S0F3Y0"/>
<name>S0F3Y0_TAPDE</name>
<evidence type="ECO:0000313" key="3">
    <source>
        <dbReference type="EMBL" id="CDF81326.1"/>
    </source>
</evidence>
<dbReference type="InterPro" id="IPR032567">
    <property type="entry name" value="RTL1-rel"/>
</dbReference>
<gene>
    <name evidence="3" type="ORF">TAPDE_005086</name>
</gene>
<dbReference type="VEuPathDB" id="FungiDB:TAPDE_005086"/>
<proteinExistence type="predicted"/>
<accession>S0F3Y0</accession>
<comment type="caution">
    <text evidence="3">The sequence shown here is derived from an EMBL/GenBank/DDBJ whole genome shotgun (WGS) entry which is preliminary data.</text>
</comment>
<dbReference type="InterPro" id="IPR021109">
    <property type="entry name" value="Peptidase_aspartic_dom_sf"/>
</dbReference>
<evidence type="ECO:0000259" key="2">
    <source>
        <dbReference type="Pfam" id="PF03732"/>
    </source>
</evidence>
<dbReference type="Gene3D" id="2.40.70.10">
    <property type="entry name" value="Acid Proteases"/>
    <property type="match status" value="1"/>
</dbReference>
<keyword evidence="4" id="KW-1185">Reference proteome</keyword>
<dbReference type="EMBL" id="CAHR02000269">
    <property type="protein sequence ID" value="CDF81326.1"/>
    <property type="molecule type" value="Genomic_DNA"/>
</dbReference>
<feature type="non-terminal residue" evidence="3">
    <location>
        <position position="457"/>
    </location>
</feature>
<evidence type="ECO:0000256" key="1">
    <source>
        <dbReference type="SAM" id="MobiDB-lite"/>
    </source>
</evidence>
<dbReference type="Proteomes" id="UP000013776">
    <property type="component" value="Unassembled WGS sequence"/>
</dbReference>